<feature type="region of interest" description="Disordered" evidence="1">
    <location>
        <begin position="1"/>
        <end position="45"/>
    </location>
</feature>
<sequence>MVNRMRQNRAMRNSQRHKARRDSLAASLDGSGATPDYGKTDPNGKSKVLRQIAKQSELDKTAQYKSIWASAILFTLLLALGVFLFNSPAVLHWVANTFSGWFR</sequence>
<gene>
    <name evidence="3" type="ORF">B7P33_05320</name>
</gene>
<keyword evidence="2" id="KW-0812">Transmembrane</keyword>
<keyword evidence="4" id="KW-1185">Reference proteome</keyword>
<keyword evidence="2" id="KW-0472">Membrane</keyword>
<dbReference type="EMBL" id="NBWU01000001">
    <property type="protein sequence ID" value="PCE66712.1"/>
    <property type="molecule type" value="Genomic_DNA"/>
</dbReference>
<protein>
    <submittedName>
        <fullName evidence="3">Uncharacterized protein</fullName>
    </submittedName>
</protein>
<accession>A0A2A4GG58</accession>
<evidence type="ECO:0000313" key="3">
    <source>
        <dbReference type="EMBL" id="PCE66712.1"/>
    </source>
</evidence>
<evidence type="ECO:0000256" key="1">
    <source>
        <dbReference type="SAM" id="MobiDB-lite"/>
    </source>
</evidence>
<proteinExistence type="predicted"/>
<feature type="compositionally biased region" description="Basic residues" evidence="1">
    <location>
        <begin position="1"/>
        <end position="20"/>
    </location>
</feature>
<dbReference type="AlphaFoldDB" id="A0A2A4GG58"/>
<comment type="caution">
    <text evidence="3">The sequence shown here is derived from an EMBL/GenBank/DDBJ whole genome shotgun (WGS) entry which is preliminary data.</text>
</comment>
<evidence type="ECO:0000256" key="2">
    <source>
        <dbReference type="SAM" id="Phobius"/>
    </source>
</evidence>
<organism evidence="3 4">
    <name type="scientific">Sediminicola luteus</name>
    <dbReference type="NCBI Taxonomy" id="319238"/>
    <lineage>
        <taxon>Bacteria</taxon>
        <taxon>Pseudomonadati</taxon>
        <taxon>Bacteroidota</taxon>
        <taxon>Flavobacteriia</taxon>
        <taxon>Flavobacteriales</taxon>
        <taxon>Flavobacteriaceae</taxon>
        <taxon>Sediminicola</taxon>
    </lineage>
</organism>
<keyword evidence="2" id="KW-1133">Transmembrane helix</keyword>
<name>A0A2A4GG58_9FLAO</name>
<reference evidence="3 4" key="1">
    <citation type="submission" date="2017-04" db="EMBL/GenBank/DDBJ databases">
        <title>A new member of the family Flavobacteriaceae isolated from ascidians.</title>
        <authorList>
            <person name="Chen L."/>
        </authorList>
    </citation>
    <scope>NUCLEOTIDE SEQUENCE [LARGE SCALE GENOMIC DNA]</scope>
    <source>
        <strain evidence="3 4">HQA918</strain>
    </source>
</reference>
<dbReference type="Proteomes" id="UP000219559">
    <property type="component" value="Unassembled WGS sequence"/>
</dbReference>
<feature type="transmembrane region" description="Helical" evidence="2">
    <location>
        <begin position="67"/>
        <end position="85"/>
    </location>
</feature>
<evidence type="ECO:0000313" key="4">
    <source>
        <dbReference type="Proteomes" id="UP000219559"/>
    </source>
</evidence>